<gene>
    <name evidence="2" type="ORF">VNI00_014556</name>
</gene>
<organism evidence="2 3">
    <name type="scientific">Paramarasmius palmivorus</name>
    <dbReference type="NCBI Taxonomy" id="297713"/>
    <lineage>
        <taxon>Eukaryota</taxon>
        <taxon>Fungi</taxon>
        <taxon>Dikarya</taxon>
        <taxon>Basidiomycota</taxon>
        <taxon>Agaricomycotina</taxon>
        <taxon>Agaricomycetes</taxon>
        <taxon>Agaricomycetidae</taxon>
        <taxon>Agaricales</taxon>
        <taxon>Marasmiineae</taxon>
        <taxon>Marasmiaceae</taxon>
        <taxon>Paramarasmius</taxon>
    </lineage>
</organism>
<evidence type="ECO:0000256" key="1">
    <source>
        <dbReference type="SAM" id="MobiDB-lite"/>
    </source>
</evidence>
<sequence>MSDFQIPEAQVLSILERIDEDNFFQQIIALDPHDPDFVEDVEAAERALIESGFAKSGWLKIGAAKGWLVWHLSGRVGRAKCPKTGAGGFGGADLPSGLTGGQFELYLSKDDRLRAKLDLSPKGGAAPTNWKGTGTQKGLSNREGQPWTGSYN</sequence>
<evidence type="ECO:0000313" key="2">
    <source>
        <dbReference type="EMBL" id="KAK7029523.1"/>
    </source>
</evidence>
<comment type="caution">
    <text evidence="2">The sequence shown here is derived from an EMBL/GenBank/DDBJ whole genome shotgun (WGS) entry which is preliminary data.</text>
</comment>
<name>A0AAW0BSC9_9AGAR</name>
<feature type="compositionally biased region" description="Polar residues" evidence="1">
    <location>
        <begin position="130"/>
        <end position="152"/>
    </location>
</feature>
<dbReference type="EMBL" id="JAYKXP010000082">
    <property type="protein sequence ID" value="KAK7029523.1"/>
    <property type="molecule type" value="Genomic_DNA"/>
</dbReference>
<reference evidence="2 3" key="1">
    <citation type="submission" date="2024-01" db="EMBL/GenBank/DDBJ databases">
        <title>A draft genome for a cacao thread blight-causing isolate of Paramarasmius palmivorus.</title>
        <authorList>
            <person name="Baruah I.K."/>
            <person name="Bukari Y."/>
            <person name="Amoako-Attah I."/>
            <person name="Meinhardt L.W."/>
            <person name="Bailey B.A."/>
            <person name="Cohen S.P."/>
        </authorList>
    </citation>
    <scope>NUCLEOTIDE SEQUENCE [LARGE SCALE GENOMIC DNA]</scope>
    <source>
        <strain evidence="2 3">GH-12</strain>
    </source>
</reference>
<dbReference type="AlphaFoldDB" id="A0AAW0BSC9"/>
<keyword evidence="3" id="KW-1185">Reference proteome</keyword>
<protein>
    <submittedName>
        <fullName evidence="2">Uncharacterized protein</fullName>
    </submittedName>
</protein>
<dbReference type="Proteomes" id="UP001383192">
    <property type="component" value="Unassembled WGS sequence"/>
</dbReference>
<feature type="region of interest" description="Disordered" evidence="1">
    <location>
        <begin position="118"/>
        <end position="152"/>
    </location>
</feature>
<evidence type="ECO:0000313" key="3">
    <source>
        <dbReference type="Proteomes" id="UP001383192"/>
    </source>
</evidence>
<accession>A0AAW0BSC9</accession>
<proteinExistence type="predicted"/>